<evidence type="ECO:0000313" key="5">
    <source>
        <dbReference type="EMBL" id="CAK9020141.1"/>
    </source>
</evidence>
<dbReference type="PANTHER" id="PTHR12215:SF10">
    <property type="entry name" value="L-AMINOADIPATE-SEMIALDEHYDE DEHYDROGENASE-PHOSPHOPANTETHEINYL TRANSFERASE"/>
    <property type="match status" value="1"/>
</dbReference>
<sequence length="411" mass="45253">MGQGVSVGLSVPLAEELLSELAQYTLEAPASSWGSQSTESCARFRWAVNVGCWMPDGGSHGEEFRLLLSLLPFEEQQAVMQYRTLPDRKRTLVGRLLSLRACAQALGDPTYDHIQIGRTKGKKPFLHSPLPGSLPNFNFNISHDGNWVVLASDCLYLVGVDVSAPQIDRGEPDDETWFQDMTSVLTETERETIRRGKTHQERYAIFQRIWSAKEAVAKAVGQGLSFGLERMEVSFPELEEEGIGSLVWSAMGWSRSEEHPPKRGRTNFSSLLANLQGGARGDRQSKRLEDGRVLQGKPCKVELHIDHWLRTDWMVEQQEFSGGSWVTVALGPVDDAVDADGNFKTTFRIPGLGGPASVEALAAKGQTEASQNWIPKPSGFHQLSVDALAPEKVRKELTALKARSWAAAAGV</sequence>
<feature type="domain" description="4'-phosphopantetheinyl transferase" evidence="3">
    <location>
        <begin position="158"/>
        <end position="236"/>
    </location>
</feature>
<accession>A0ABP0K069</accession>
<evidence type="ECO:0000256" key="2">
    <source>
        <dbReference type="ARBA" id="ARBA00022679"/>
    </source>
</evidence>
<dbReference type="PANTHER" id="PTHR12215">
    <property type="entry name" value="PHOSPHOPANTETHEINE TRANSFERASE"/>
    <property type="match status" value="1"/>
</dbReference>
<evidence type="ECO:0000256" key="1">
    <source>
        <dbReference type="ARBA" id="ARBA00013172"/>
    </source>
</evidence>
<dbReference type="InterPro" id="IPR008278">
    <property type="entry name" value="4-PPantetheinyl_Trfase_dom"/>
</dbReference>
<evidence type="ECO:0000259" key="3">
    <source>
        <dbReference type="Pfam" id="PF01648"/>
    </source>
</evidence>
<dbReference type="Proteomes" id="UP001642484">
    <property type="component" value="Unassembled WGS sequence"/>
</dbReference>
<dbReference type="EC" id="2.7.8.7" evidence="1"/>
<protein>
    <recommendedName>
        <fullName evidence="1">holo-[acyl-carrier-protein] synthase</fullName>
        <ecNumber evidence="1">2.7.8.7</ecNumber>
    </recommendedName>
</protein>
<dbReference type="EMBL" id="CAXAMN010007047">
    <property type="protein sequence ID" value="CAK9020141.1"/>
    <property type="molecule type" value="Genomic_DNA"/>
</dbReference>
<dbReference type="SUPFAM" id="SSF56214">
    <property type="entry name" value="4'-phosphopantetheinyl transferase"/>
    <property type="match status" value="2"/>
</dbReference>
<gene>
    <name evidence="5" type="ORF">CCMP2556_LOCUS13942</name>
</gene>
<dbReference type="InterPro" id="IPR050559">
    <property type="entry name" value="P-Pant_transferase_sf"/>
</dbReference>
<dbReference type="Pfam" id="PF01648">
    <property type="entry name" value="ACPS"/>
    <property type="match status" value="1"/>
</dbReference>
<proteinExistence type="predicted"/>
<keyword evidence="6" id="KW-1185">Reference proteome</keyword>
<reference evidence="5 6" key="1">
    <citation type="submission" date="2024-02" db="EMBL/GenBank/DDBJ databases">
        <authorList>
            <person name="Chen Y."/>
            <person name="Shah S."/>
            <person name="Dougan E. K."/>
            <person name="Thang M."/>
            <person name="Chan C."/>
        </authorList>
    </citation>
    <scope>NUCLEOTIDE SEQUENCE [LARGE SCALE GENOMIC DNA]</scope>
</reference>
<organism evidence="5 6">
    <name type="scientific">Durusdinium trenchii</name>
    <dbReference type="NCBI Taxonomy" id="1381693"/>
    <lineage>
        <taxon>Eukaryota</taxon>
        <taxon>Sar</taxon>
        <taxon>Alveolata</taxon>
        <taxon>Dinophyceae</taxon>
        <taxon>Suessiales</taxon>
        <taxon>Symbiodiniaceae</taxon>
        <taxon>Durusdinium</taxon>
    </lineage>
</organism>
<dbReference type="Gene3D" id="3.90.470.20">
    <property type="entry name" value="4'-phosphopantetheinyl transferase domain"/>
    <property type="match status" value="1"/>
</dbReference>
<comment type="caution">
    <text evidence="5">The sequence shown here is derived from an EMBL/GenBank/DDBJ whole genome shotgun (WGS) entry which is preliminary data.</text>
</comment>
<keyword evidence="2" id="KW-0808">Transferase</keyword>
<name>A0ABP0K069_9DINO</name>
<evidence type="ECO:0000313" key="6">
    <source>
        <dbReference type="Proteomes" id="UP001642484"/>
    </source>
</evidence>
<feature type="domain" description="4'-phosphopantetheinyl transferase N-terminal" evidence="4">
    <location>
        <begin position="61"/>
        <end position="154"/>
    </location>
</feature>
<dbReference type="Pfam" id="PF22624">
    <property type="entry name" value="AASDHPPT_N"/>
    <property type="match status" value="1"/>
</dbReference>
<dbReference type="InterPro" id="IPR055066">
    <property type="entry name" value="AASDHPPT_N"/>
</dbReference>
<evidence type="ECO:0000259" key="4">
    <source>
        <dbReference type="Pfam" id="PF22624"/>
    </source>
</evidence>
<dbReference type="InterPro" id="IPR037143">
    <property type="entry name" value="4-PPantetheinyl_Trfase_dom_sf"/>
</dbReference>